<evidence type="ECO:0000313" key="3">
    <source>
        <dbReference type="EMBL" id="QEE28490.1"/>
    </source>
</evidence>
<dbReference type="EMBL" id="CP042806">
    <property type="protein sequence ID" value="QEE28490.1"/>
    <property type="molecule type" value="Genomic_DNA"/>
</dbReference>
<dbReference type="AlphaFoldDB" id="A0A5B9ECP8"/>
<dbReference type="Proteomes" id="UP000321820">
    <property type="component" value="Chromosome"/>
</dbReference>
<feature type="signal peptide" evidence="2">
    <location>
        <begin position="1"/>
        <end position="22"/>
    </location>
</feature>
<accession>A0A5B9ECP8</accession>
<feature type="region of interest" description="Disordered" evidence="1">
    <location>
        <begin position="27"/>
        <end position="46"/>
    </location>
</feature>
<sequence length="352" mass="39384">MPRPASLVLSLSLSLLSFMAVSQQQPAISPAETNPPEAASKATKNAPLPASAIHKPILWHEPGKIESLDLYGGQGGKDKAPAEPFTFLDEETDGTNPKFDVRDARNKKWRVKLGEEARPEVVASRLLWAVGYYVNDDYVLEATEIPGIKLSRGDDEAKKGHIRQARFSRKPGGQDKIGIWMWGDNPFTGTREFNGLRVMMAVMNNWDLKDENNSVYSDKKSGKQIFLVNDVGATFGTNGLSWTKARSKGNIDSFRESKFITRIGDTDVDFATPKQPNFLIGSANPKQYAMRIHLDWIGNKIPRNDARWMGEMLGRLSHKQLVDAFRAGHFPADQIDAYVEIVESRIRELKEL</sequence>
<feature type="chain" id="PRO_5022869503" evidence="2">
    <location>
        <begin position="23"/>
        <end position="352"/>
    </location>
</feature>
<dbReference type="OrthoDB" id="106205at2"/>
<organism evidence="3 4">
    <name type="scientific">Terriglobus albidus</name>
    <dbReference type="NCBI Taxonomy" id="1592106"/>
    <lineage>
        <taxon>Bacteria</taxon>
        <taxon>Pseudomonadati</taxon>
        <taxon>Acidobacteriota</taxon>
        <taxon>Terriglobia</taxon>
        <taxon>Terriglobales</taxon>
        <taxon>Acidobacteriaceae</taxon>
        <taxon>Terriglobus</taxon>
    </lineage>
</organism>
<evidence type="ECO:0000313" key="4">
    <source>
        <dbReference type="Proteomes" id="UP000321820"/>
    </source>
</evidence>
<evidence type="ECO:0000256" key="1">
    <source>
        <dbReference type="SAM" id="MobiDB-lite"/>
    </source>
</evidence>
<reference evidence="3 4" key="1">
    <citation type="submission" date="2019-08" db="EMBL/GenBank/DDBJ databases">
        <title>Complete genome sequence of Terriglobus albidus strain ORNL.</title>
        <authorList>
            <person name="Podar M."/>
        </authorList>
    </citation>
    <scope>NUCLEOTIDE SEQUENCE [LARGE SCALE GENOMIC DNA]</scope>
    <source>
        <strain evidence="3 4">ORNL</strain>
    </source>
</reference>
<proteinExistence type="predicted"/>
<keyword evidence="4" id="KW-1185">Reference proteome</keyword>
<protein>
    <submittedName>
        <fullName evidence="3">Uncharacterized protein</fullName>
    </submittedName>
</protein>
<name>A0A5B9ECP8_9BACT</name>
<feature type="region of interest" description="Disordered" evidence="1">
    <location>
        <begin position="69"/>
        <end position="98"/>
    </location>
</feature>
<dbReference type="RefSeq" id="WP_147647680.1">
    <property type="nucleotide sequence ID" value="NZ_CP042806.1"/>
</dbReference>
<evidence type="ECO:0000256" key="2">
    <source>
        <dbReference type="SAM" id="SignalP"/>
    </source>
</evidence>
<keyword evidence="2" id="KW-0732">Signal</keyword>
<dbReference type="KEGG" id="talb:FTW19_11055"/>
<gene>
    <name evidence="3" type="ORF">FTW19_11055</name>
</gene>